<proteinExistence type="predicted"/>
<dbReference type="Pfam" id="PF01758">
    <property type="entry name" value="SBF"/>
    <property type="match status" value="1"/>
</dbReference>
<name>A0A2Z4IJS1_9BACT</name>
<dbReference type="GO" id="GO:0016020">
    <property type="term" value="C:membrane"/>
    <property type="evidence" value="ECO:0007669"/>
    <property type="project" value="UniProtKB-SubCell"/>
</dbReference>
<protein>
    <submittedName>
        <fullName evidence="6">Bile acid:sodium symporter family protein</fullName>
    </submittedName>
</protein>
<evidence type="ECO:0000256" key="4">
    <source>
        <dbReference type="ARBA" id="ARBA00023136"/>
    </source>
</evidence>
<feature type="transmembrane region" description="Helical" evidence="5">
    <location>
        <begin position="87"/>
        <end position="106"/>
    </location>
</feature>
<reference evidence="6 7" key="1">
    <citation type="submission" date="2018-06" db="EMBL/GenBank/DDBJ databases">
        <title>Echinicola strongylocentroti sp. nov., isolated from a sea urchin Strongylocentrotus intermedius.</title>
        <authorList>
            <person name="Bae S.S."/>
        </authorList>
    </citation>
    <scope>NUCLEOTIDE SEQUENCE [LARGE SCALE GENOMIC DNA]</scope>
    <source>
        <strain evidence="6 7">MEBiC08714</strain>
    </source>
</reference>
<dbReference type="InterPro" id="IPR002657">
    <property type="entry name" value="BilAc:Na_symport/Acr3"/>
</dbReference>
<dbReference type="PANTHER" id="PTHR10361:SF28">
    <property type="entry name" value="P3 PROTEIN-RELATED"/>
    <property type="match status" value="1"/>
</dbReference>
<dbReference type="RefSeq" id="WP_112784591.1">
    <property type="nucleotide sequence ID" value="NZ_CP030041.1"/>
</dbReference>
<feature type="transmembrane region" description="Helical" evidence="5">
    <location>
        <begin position="118"/>
        <end position="141"/>
    </location>
</feature>
<feature type="transmembrane region" description="Helical" evidence="5">
    <location>
        <begin position="244"/>
        <end position="265"/>
    </location>
</feature>
<dbReference type="InterPro" id="IPR038770">
    <property type="entry name" value="Na+/solute_symporter_sf"/>
</dbReference>
<feature type="transmembrane region" description="Helical" evidence="5">
    <location>
        <begin position="31"/>
        <end position="48"/>
    </location>
</feature>
<evidence type="ECO:0000313" key="6">
    <source>
        <dbReference type="EMBL" id="AWW31214.1"/>
    </source>
</evidence>
<dbReference type="KEGG" id="est:DN752_14375"/>
<dbReference type="Gene3D" id="1.20.1530.20">
    <property type="match status" value="2"/>
</dbReference>
<dbReference type="PANTHER" id="PTHR10361">
    <property type="entry name" value="SODIUM-BILE ACID COTRANSPORTER"/>
    <property type="match status" value="1"/>
</dbReference>
<dbReference type="EMBL" id="CP030041">
    <property type="protein sequence ID" value="AWW31214.1"/>
    <property type="molecule type" value="Genomic_DNA"/>
</dbReference>
<gene>
    <name evidence="6" type="ORF">DN752_14375</name>
</gene>
<evidence type="ECO:0000256" key="3">
    <source>
        <dbReference type="ARBA" id="ARBA00022989"/>
    </source>
</evidence>
<comment type="subcellular location">
    <subcellularLocation>
        <location evidence="1">Membrane</location>
        <topology evidence="1">Multi-pass membrane protein</topology>
    </subcellularLocation>
</comment>
<keyword evidence="2 5" id="KW-0812">Transmembrane</keyword>
<sequence>MHRIRKFMLMCSPVILLVFIIALIWGYTEVWQIAAVVFSVVLSLGLGATEKFKGYQYTAWIMTAVVAGMIYPNAFLQWGEIDLRNKWLILIVVQAVMFGMGIQMSLRDFSNLASTGKGVLVGLLSQFSIMPIVGFMLTKLFDFDPEIAAGIILMGACSSGLASNVMVYLARANLVLSVTVTAMATMLAPLMTPFWMKTLAGTLIDIKFLDMMLNIIKIVLVPIGAALLHDYLKMAGKGMKNRIYLLAIFCLVYLLALPLGLWQVFVDMIPAEILPSVEILSFFVGAVVFGVGYHLCTRQFKNLDKLMPYISMFGIVYFTTVTTAAGRDNLLQVGALLFMASVIHNGLGYFFGYWLSRLLGLGIPSARAMALEVGLQNGGMASGLAGSMGKLGTVGLAPAVFSPWMNITGSILANYWRKKSHKQEAERGEKSDPHNN</sequence>
<dbReference type="InterPro" id="IPR004710">
    <property type="entry name" value="Bilac:Na_transpt"/>
</dbReference>
<feature type="transmembrane region" description="Helical" evidence="5">
    <location>
        <begin position="174"/>
        <end position="195"/>
    </location>
</feature>
<feature type="transmembrane region" description="Helical" evidence="5">
    <location>
        <begin position="55"/>
        <end position="75"/>
    </location>
</feature>
<keyword evidence="4 5" id="KW-0472">Membrane</keyword>
<evidence type="ECO:0000256" key="5">
    <source>
        <dbReference type="SAM" id="Phobius"/>
    </source>
</evidence>
<organism evidence="6 7">
    <name type="scientific">Echinicola strongylocentroti</name>
    <dbReference type="NCBI Taxonomy" id="1795355"/>
    <lineage>
        <taxon>Bacteria</taxon>
        <taxon>Pseudomonadati</taxon>
        <taxon>Bacteroidota</taxon>
        <taxon>Cytophagia</taxon>
        <taxon>Cytophagales</taxon>
        <taxon>Cyclobacteriaceae</taxon>
        <taxon>Echinicola</taxon>
    </lineage>
</organism>
<feature type="transmembrane region" description="Helical" evidence="5">
    <location>
        <begin position="215"/>
        <end position="232"/>
    </location>
</feature>
<dbReference type="OrthoDB" id="9806785at2"/>
<feature type="transmembrane region" description="Helical" evidence="5">
    <location>
        <begin position="277"/>
        <end position="296"/>
    </location>
</feature>
<evidence type="ECO:0000256" key="2">
    <source>
        <dbReference type="ARBA" id="ARBA00022692"/>
    </source>
</evidence>
<feature type="transmembrane region" description="Helical" evidence="5">
    <location>
        <begin position="333"/>
        <end position="355"/>
    </location>
</feature>
<dbReference type="Proteomes" id="UP000248688">
    <property type="component" value="Chromosome"/>
</dbReference>
<evidence type="ECO:0000313" key="7">
    <source>
        <dbReference type="Proteomes" id="UP000248688"/>
    </source>
</evidence>
<keyword evidence="7" id="KW-1185">Reference proteome</keyword>
<feature type="transmembrane region" description="Helical" evidence="5">
    <location>
        <begin position="7"/>
        <end position="25"/>
    </location>
</feature>
<keyword evidence="3 5" id="KW-1133">Transmembrane helix</keyword>
<accession>A0A2Z4IJS1</accession>
<feature type="transmembrane region" description="Helical" evidence="5">
    <location>
        <begin position="308"/>
        <end position="327"/>
    </location>
</feature>
<evidence type="ECO:0000256" key="1">
    <source>
        <dbReference type="ARBA" id="ARBA00004141"/>
    </source>
</evidence>
<feature type="transmembrane region" description="Helical" evidence="5">
    <location>
        <begin position="147"/>
        <end position="167"/>
    </location>
</feature>
<dbReference type="AlphaFoldDB" id="A0A2Z4IJS1"/>